<evidence type="ECO:0000256" key="6">
    <source>
        <dbReference type="ARBA" id="ARBA00022741"/>
    </source>
</evidence>
<evidence type="ECO:0000256" key="10">
    <source>
        <dbReference type="ARBA" id="ARBA00023136"/>
    </source>
</evidence>
<keyword evidence="9 12" id="KW-1133">Transmembrane helix</keyword>
<dbReference type="GO" id="GO:0034040">
    <property type="term" value="F:ATPase-coupled lipid transmembrane transporter activity"/>
    <property type="evidence" value="ECO:0007669"/>
    <property type="project" value="TreeGrafter"/>
</dbReference>
<dbReference type="InterPro" id="IPR003439">
    <property type="entry name" value="ABC_transporter-like_ATP-bd"/>
</dbReference>
<keyword evidence="8" id="KW-1278">Translocase</keyword>
<dbReference type="InterPro" id="IPR027417">
    <property type="entry name" value="P-loop_NTPase"/>
</dbReference>
<dbReference type="STRING" id="1210090.GCA_001613185_04563"/>
<feature type="domain" description="ABC transmembrane type-1" evidence="14">
    <location>
        <begin position="23"/>
        <end position="299"/>
    </location>
</feature>
<evidence type="ECO:0000256" key="8">
    <source>
        <dbReference type="ARBA" id="ARBA00022967"/>
    </source>
</evidence>
<name>A0A366CZ50_9NOCA</name>
<dbReference type="SUPFAM" id="SSF90123">
    <property type="entry name" value="ABC transporter transmembrane region"/>
    <property type="match status" value="1"/>
</dbReference>
<dbReference type="GO" id="GO:0016887">
    <property type="term" value="F:ATP hydrolysis activity"/>
    <property type="evidence" value="ECO:0007669"/>
    <property type="project" value="InterPro"/>
</dbReference>
<dbReference type="PROSITE" id="PS50929">
    <property type="entry name" value="ABC_TM1F"/>
    <property type="match status" value="1"/>
</dbReference>
<keyword evidence="10 12" id="KW-0472">Membrane</keyword>
<dbReference type="PROSITE" id="PS50893">
    <property type="entry name" value="ABC_TRANSPORTER_2"/>
    <property type="match status" value="1"/>
</dbReference>
<comment type="caution">
    <text evidence="15">The sequence shown here is derived from an EMBL/GenBank/DDBJ whole genome shotgun (WGS) entry which is preliminary data.</text>
</comment>
<dbReference type="AlphaFoldDB" id="A0A366CZ50"/>
<dbReference type="PROSITE" id="PS00211">
    <property type="entry name" value="ABC_TRANSPORTER_1"/>
    <property type="match status" value="1"/>
</dbReference>
<keyword evidence="4" id="KW-0997">Cell inner membrane</keyword>
<dbReference type="EMBL" id="QNRE01000022">
    <property type="protein sequence ID" value="RBO82484.1"/>
    <property type="molecule type" value="Genomic_DNA"/>
</dbReference>
<evidence type="ECO:0000256" key="1">
    <source>
        <dbReference type="ARBA" id="ARBA00004429"/>
    </source>
</evidence>
<dbReference type="InterPro" id="IPR003593">
    <property type="entry name" value="AAA+_ATPase"/>
</dbReference>
<comment type="similarity">
    <text evidence="11">Belongs to the ABC transporter superfamily. Siderophore-Fe(3+) uptake transporter (SIUT) (TC 3.A.1.21) family.</text>
</comment>
<keyword evidence="7 15" id="KW-0067">ATP-binding</keyword>
<evidence type="ECO:0000256" key="11">
    <source>
        <dbReference type="ARBA" id="ARBA00023455"/>
    </source>
</evidence>
<dbReference type="InterPro" id="IPR017871">
    <property type="entry name" value="ABC_transporter-like_CS"/>
</dbReference>
<reference evidence="15 16" key="1">
    <citation type="submission" date="2018-06" db="EMBL/GenBank/DDBJ databases">
        <title>Genomic Encyclopedia of Type Strains, Phase IV (KMG-IV): sequencing the most valuable type-strain genomes for metagenomic binning, comparative biology and taxonomic classification.</title>
        <authorList>
            <person name="Goeker M."/>
        </authorList>
    </citation>
    <scope>NUCLEOTIDE SEQUENCE [LARGE SCALE GENOMIC DNA]</scope>
    <source>
        <strain evidence="15 16">DSM 44599</strain>
    </source>
</reference>
<organism evidence="15 16">
    <name type="scientific">Nocardia puris</name>
    <dbReference type="NCBI Taxonomy" id="208602"/>
    <lineage>
        <taxon>Bacteria</taxon>
        <taxon>Bacillati</taxon>
        <taxon>Actinomycetota</taxon>
        <taxon>Actinomycetes</taxon>
        <taxon>Mycobacteriales</taxon>
        <taxon>Nocardiaceae</taxon>
        <taxon>Nocardia</taxon>
    </lineage>
</organism>
<evidence type="ECO:0000259" key="13">
    <source>
        <dbReference type="PROSITE" id="PS50893"/>
    </source>
</evidence>
<dbReference type="RefSeq" id="WP_067511294.1">
    <property type="nucleotide sequence ID" value="NZ_QNRE01000022.1"/>
</dbReference>
<gene>
    <name evidence="15" type="ORF">DFR74_12224</name>
</gene>
<dbReference type="Gene3D" id="3.40.50.300">
    <property type="entry name" value="P-loop containing nucleotide triphosphate hydrolases"/>
    <property type="match status" value="1"/>
</dbReference>
<dbReference type="InterPro" id="IPR036640">
    <property type="entry name" value="ABC1_TM_sf"/>
</dbReference>
<dbReference type="GO" id="GO:0005886">
    <property type="term" value="C:plasma membrane"/>
    <property type="evidence" value="ECO:0007669"/>
    <property type="project" value="UniProtKB-SubCell"/>
</dbReference>
<dbReference type="SMART" id="SM00382">
    <property type="entry name" value="AAA"/>
    <property type="match status" value="1"/>
</dbReference>
<evidence type="ECO:0000256" key="9">
    <source>
        <dbReference type="ARBA" id="ARBA00022989"/>
    </source>
</evidence>
<dbReference type="Pfam" id="PF00664">
    <property type="entry name" value="ABC_membrane"/>
    <property type="match status" value="1"/>
</dbReference>
<dbReference type="PANTHER" id="PTHR24221">
    <property type="entry name" value="ATP-BINDING CASSETTE SUB-FAMILY B"/>
    <property type="match status" value="1"/>
</dbReference>
<accession>A0A366CZ50</accession>
<keyword evidence="3" id="KW-1003">Cell membrane</keyword>
<feature type="transmembrane region" description="Helical" evidence="12">
    <location>
        <begin position="20"/>
        <end position="42"/>
    </location>
</feature>
<dbReference type="InterPro" id="IPR039421">
    <property type="entry name" value="Type_1_exporter"/>
</dbReference>
<sequence>MIAKLFRLVDPGDRPLFARWIGLIVLFSVLQGLCVLLVVPVLRPLLDGDRDAAMPWLAGLAVAAAASGVAFYVQSIEGQRVADLLLLGLHHRIGDHLAKLPLGWFDTDRTGRLTHSVSQGTTNIIGVPAHLMQPVVSAAVTPAVVAVGMIAFDPVLGLALVVAGVALLGTHRAAQSAIARGFDAIDATAVEAASRVVEFAQRQPVLRAFGRTGEGHRLLDDALTGQRRAYGEMNRGAVPALVLFSVAVQIAFLALIVAGVLLAFGGSLDAAELVALLVLVTRFLGPLVEIVDHAAALRMAAEDLDRIDEVLRVPPLPEGEALRATTPGTVYFDRVTFGYGDRKVLRDISFEASPGTVTAIVGPSGAGKTTILRLVARFWDADAGTVTVGGVDVREYAADALFDQIALVFQDVYLFDDTIEANIGVGRPGATTAEIREAARRARVDEIVDRLPDGWDTRVGEGGANLSGGERQRISIARALVKDAPIVLLDEATAALDPGNEAAVADALRTLAADRTVLVVAHRLHTIAGADQILVLDGGELTAVGTHAELLAAPGRYRDFWRERERARGWRITV</sequence>
<evidence type="ECO:0000256" key="12">
    <source>
        <dbReference type="SAM" id="Phobius"/>
    </source>
</evidence>
<protein>
    <submittedName>
        <fullName evidence="15">ATP-binding cassette subfamily B protein</fullName>
    </submittedName>
</protein>
<dbReference type="SUPFAM" id="SSF52540">
    <property type="entry name" value="P-loop containing nucleoside triphosphate hydrolases"/>
    <property type="match status" value="1"/>
</dbReference>
<evidence type="ECO:0000256" key="4">
    <source>
        <dbReference type="ARBA" id="ARBA00022519"/>
    </source>
</evidence>
<feature type="domain" description="ABC transporter" evidence="13">
    <location>
        <begin position="330"/>
        <end position="563"/>
    </location>
</feature>
<evidence type="ECO:0000313" key="16">
    <source>
        <dbReference type="Proteomes" id="UP000252586"/>
    </source>
</evidence>
<keyword evidence="5 12" id="KW-0812">Transmembrane</keyword>
<feature type="transmembrane region" description="Helical" evidence="12">
    <location>
        <begin position="54"/>
        <end position="73"/>
    </location>
</feature>
<proteinExistence type="inferred from homology"/>
<dbReference type="FunFam" id="3.40.50.300:FF:000221">
    <property type="entry name" value="Multidrug ABC transporter ATP-binding protein"/>
    <property type="match status" value="1"/>
</dbReference>
<evidence type="ECO:0000256" key="2">
    <source>
        <dbReference type="ARBA" id="ARBA00022448"/>
    </source>
</evidence>
<evidence type="ECO:0000256" key="3">
    <source>
        <dbReference type="ARBA" id="ARBA00022475"/>
    </source>
</evidence>
<dbReference type="GO" id="GO:0005524">
    <property type="term" value="F:ATP binding"/>
    <property type="evidence" value="ECO:0007669"/>
    <property type="project" value="UniProtKB-KW"/>
</dbReference>
<dbReference type="OrthoDB" id="9806127at2"/>
<evidence type="ECO:0000256" key="5">
    <source>
        <dbReference type="ARBA" id="ARBA00022692"/>
    </source>
</evidence>
<dbReference type="InterPro" id="IPR011527">
    <property type="entry name" value="ABC1_TM_dom"/>
</dbReference>
<keyword evidence="2" id="KW-0813">Transport</keyword>
<keyword evidence="16" id="KW-1185">Reference proteome</keyword>
<comment type="subcellular location">
    <subcellularLocation>
        <location evidence="1">Cell inner membrane</location>
        <topology evidence="1">Multi-pass membrane protein</topology>
    </subcellularLocation>
</comment>
<dbReference type="PANTHER" id="PTHR24221:SF654">
    <property type="entry name" value="ATP-BINDING CASSETTE SUB-FAMILY B MEMBER 6"/>
    <property type="match status" value="1"/>
</dbReference>
<evidence type="ECO:0000259" key="14">
    <source>
        <dbReference type="PROSITE" id="PS50929"/>
    </source>
</evidence>
<evidence type="ECO:0000313" key="15">
    <source>
        <dbReference type="EMBL" id="RBO82484.1"/>
    </source>
</evidence>
<dbReference type="Pfam" id="PF00005">
    <property type="entry name" value="ABC_tran"/>
    <property type="match status" value="1"/>
</dbReference>
<keyword evidence="6" id="KW-0547">Nucleotide-binding</keyword>
<feature type="transmembrane region" description="Helical" evidence="12">
    <location>
        <begin position="237"/>
        <end position="264"/>
    </location>
</feature>
<feature type="transmembrane region" description="Helical" evidence="12">
    <location>
        <begin position="143"/>
        <end position="168"/>
    </location>
</feature>
<dbReference type="GO" id="GO:0140359">
    <property type="term" value="F:ABC-type transporter activity"/>
    <property type="evidence" value="ECO:0007669"/>
    <property type="project" value="InterPro"/>
</dbReference>
<dbReference type="Proteomes" id="UP000252586">
    <property type="component" value="Unassembled WGS sequence"/>
</dbReference>
<evidence type="ECO:0000256" key="7">
    <source>
        <dbReference type="ARBA" id="ARBA00022840"/>
    </source>
</evidence>
<dbReference type="Gene3D" id="1.20.1560.10">
    <property type="entry name" value="ABC transporter type 1, transmembrane domain"/>
    <property type="match status" value="1"/>
</dbReference>